<proteinExistence type="predicted"/>
<organism evidence="1 2">
    <name type="scientific">Proteus vulgaris</name>
    <dbReference type="NCBI Taxonomy" id="585"/>
    <lineage>
        <taxon>Bacteria</taxon>
        <taxon>Pseudomonadati</taxon>
        <taxon>Pseudomonadota</taxon>
        <taxon>Gammaproteobacteria</taxon>
        <taxon>Enterobacterales</taxon>
        <taxon>Morganellaceae</taxon>
        <taxon>Proteus</taxon>
    </lineage>
</organism>
<accession>A0A379FEE4</accession>
<dbReference type="Pfam" id="PF03278">
    <property type="entry name" value="IpaB_EvcA"/>
    <property type="match status" value="1"/>
</dbReference>
<protein>
    <submittedName>
        <fullName evidence="1">IpaB/EvcA family</fullName>
    </submittedName>
</protein>
<sequence length="259" mass="30464">MMKIEKHFKNKPYLHNSFFLDNTFNKIKIGIKENYYESILNKIKTINNTSLEIPMDYKKNEIDLNVNISKISKDLIYKIFNTYLKQDILHKNKGDIEGFAKELRNSYAKADETFFGWCQDEKEVLPSSIIHHEIDKQCKNYNIAIPNESKRSIFFYIANRADIKLNNGAAQSTIIQQLVDIPDVVEAVNKLGISNDCHLKYDFYCFLAENIYNDLLKNEQKVNFFKIKDAIKIIIEKKAQEENNKTKDNIFYPKYAFNL</sequence>
<name>A0A379FEE4_PROVU</name>
<dbReference type="RefSeq" id="WP_103004731.1">
    <property type="nucleotide sequence ID" value="NZ_CABMNT010000001.1"/>
</dbReference>
<dbReference type="GeneID" id="93394329"/>
<dbReference type="EMBL" id="UGTW01000001">
    <property type="protein sequence ID" value="SUC17872.1"/>
    <property type="molecule type" value="Genomic_DNA"/>
</dbReference>
<evidence type="ECO:0000313" key="1">
    <source>
        <dbReference type="EMBL" id="SUC17872.1"/>
    </source>
</evidence>
<dbReference type="AlphaFoldDB" id="A0A379FEE4"/>
<gene>
    <name evidence="1" type="ORF">NCTC10376_03825</name>
</gene>
<dbReference type="Gene3D" id="1.10.4120.20">
    <property type="match status" value="1"/>
</dbReference>
<reference evidence="1 2" key="1">
    <citation type="submission" date="2018-06" db="EMBL/GenBank/DDBJ databases">
        <authorList>
            <consortium name="Pathogen Informatics"/>
            <person name="Doyle S."/>
        </authorList>
    </citation>
    <scope>NUCLEOTIDE SEQUENCE [LARGE SCALE GENOMIC DNA]</scope>
    <source>
        <strain evidence="1 2">NCTC10376</strain>
    </source>
</reference>
<evidence type="ECO:0000313" key="2">
    <source>
        <dbReference type="Proteomes" id="UP000254331"/>
    </source>
</evidence>
<dbReference type="Proteomes" id="UP000254331">
    <property type="component" value="Unassembled WGS sequence"/>
</dbReference>
<dbReference type="InterPro" id="IPR004959">
    <property type="entry name" value="Bac_effector_IpgB-like"/>
</dbReference>